<comment type="function">
    <text evidence="2 7">Catalyzes the epimerization of the C3' and C5'positions of dTDP-6-deoxy-D-xylo-4-hexulose, forming dTDP-6-deoxy-L-lyxo-4-hexulose.</text>
</comment>
<evidence type="ECO:0000256" key="7">
    <source>
        <dbReference type="RuleBase" id="RU364069"/>
    </source>
</evidence>
<dbReference type="InterPro" id="IPR014710">
    <property type="entry name" value="RmlC-like_jellyroll"/>
</dbReference>
<dbReference type="PANTHER" id="PTHR21047:SF2">
    <property type="entry name" value="THYMIDINE DIPHOSPHO-4-KETO-RHAMNOSE 3,5-EPIMERASE"/>
    <property type="match status" value="1"/>
</dbReference>
<feature type="active site" description="Proton acceptor" evidence="5">
    <location>
        <position position="61"/>
    </location>
</feature>
<dbReference type="Proteomes" id="UP000318431">
    <property type="component" value="Unassembled WGS sequence"/>
</dbReference>
<reference evidence="8 9" key="1">
    <citation type="journal article" date="2015" name="Stand. Genomic Sci.">
        <title>Genomic Encyclopedia of Bacterial and Archaeal Type Strains, Phase III: the genomes of soil and plant-associated and newly described type strains.</title>
        <authorList>
            <person name="Whitman W.B."/>
            <person name="Woyke T."/>
            <person name="Klenk H.P."/>
            <person name="Zhou Y."/>
            <person name="Lilburn T.G."/>
            <person name="Beck B.J."/>
            <person name="De Vos P."/>
            <person name="Vandamme P."/>
            <person name="Eisen J.A."/>
            <person name="Garrity G."/>
            <person name="Hugenholtz P."/>
            <person name="Kyrpides N.C."/>
        </authorList>
    </citation>
    <scope>NUCLEOTIDE SEQUENCE [LARGE SCALE GENOMIC DNA]</scope>
    <source>
        <strain evidence="8 9">CGMCC 1.10822</strain>
    </source>
</reference>
<dbReference type="OrthoDB" id="9800680at2"/>
<dbReference type="Gene3D" id="2.60.120.10">
    <property type="entry name" value="Jelly Rolls"/>
    <property type="match status" value="1"/>
</dbReference>
<dbReference type="PANTHER" id="PTHR21047">
    <property type="entry name" value="DTDP-6-DEOXY-D-GLUCOSE-3,5 EPIMERASE"/>
    <property type="match status" value="1"/>
</dbReference>
<dbReference type="UniPathway" id="UPA00124"/>
<feature type="site" description="Participates in a stacking interaction with the thymidine ring of dTDP-4-oxo-6-deoxyglucose" evidence="6">
    <location>
        <position position="137"/>
    </location>
</feature>
<dbReference type="CDD" id="cd00438">
    <property type="entry name" value="cupin_RmlC"/>
    <property type="match status" value="1"/>
</dbReference>
<evidence type="ECO:0000256" key="2">
    <source>
        <dbReference type="ARBA" id="ARBA00001997"/>
    </source>
</evidence>
<dbReference type="SUPFAM" id="SSF51182">
    <property type="entry name" value="RmlC-like cupins"/>
    <property type="match status" value="1"/>
</dbReference>
<dbReference type="GO" id="GO:0008830">
    <property type="term" value="F:dTDP-4-dehydrorhamnose 3,5-epimerase activity"/>
    <property type="evidence" value="ECO:0007669"/>
    <property type="project" value="UniProtKB-UniRule"/>
</dbReference>
<dbReference type="EC" id="5.1.3.13" evidence="3 7"/>
<dbReference type="EMBL" id="VLLB01000015">
    <property type="protein sequence ID" value="TWI60648.1"/>
    <property type="molecule type" value="Genomic_DNA"/>
</dbReference>
<protein>
    <recommendedName>
        <fullName evidence="4 7">dTDP-4-dehydrorhamnose 3,5-epimerase</fullName>
        <ecNumber evidence="3 7">5.1.3.13</ecNumber>
    </recommendedName>
    <alternativeName>
        <fullName evidence="7">Thymidine diphospho-4-keto-rhamnose 3,5-epimerase</fullName>
    </alternativeName>
</protein>
<dbReference type="NCBIfam" id="TIGR01221">
    <property type="entry name" value="rmlC"/>
    <property type="match status" value="1"/>
</dbReference>
<evidence type="ECO:0000313" key="9">
    <source>
        <dbReference type="Proteomes" id="UP000318431"/>
    </source>
</evidence>
<comment type="catalytic activity">
    <reaction evidence="1 7">
        <text>dTDP-4-dehydro-6-deoxy-alpha-D-glucose = dTDP-4-dehydro-beta-L-rhamnose</text>
        <dbReference type="Rhea" id="RHEA:16969"/>
        <dbReference type="ChEBI" id="CHEBI:57649"/>
        <dbReference type="ChEBI" id="CHEBI:62830"/>
        <dbReference type="EC" id="5.1.3.13"/>
    </reaction>
</comment>
<evidence type="ECO:0000256" key="6">
    <source>
        <dbReference type="PIRSR" id="PIRSR600888-3"/>
    </source>
</evidence>
<dbReference type="GO" id="GO:0005829">
    <property type="term" value="C:cytosol"/>
    <property type="evidence" value="ECO:0007669"/>
    <property type="project" value="TreeGrafter"/>
</dbReference>
<keyword evidence="7" id="KW-0413">Isomerase</keyword>
<organism evidence="8 9">
    <name type="scientific">Pseudoduganella lurida</name>
    <dbReference type="NCBI Taxonomy" id="1036180"/>
    <lineage>
        <taxon>Bacteria</taxon>
        <taxon>Pseudomonadati</taxon>
        <taxon>Pseudomonadota</taxon>
        <taxon>Betaproteobacteria</taxon>
        <taxon>Burkholderiales</taxon>
        <taxon>Oxalobacteraceae</taxon>
        <taxon>Telluria group</taxon>
        <taxon>Pseudoduganella</taxon>
    </lineage>
</organism>
<name>A0A562QUY1_9BURK</name>
<keyword evidence="9" id="KW-1185">Reference proteome</keyword>
<comment type="subunit">
    <text evidence="7">Homodimer.</text>
</comment>
<dbReference type="InterPro" id="IPR011051">
    <property type="entry name" value="RmlC_Cupin_sf"/>
</dbReference>
<dbReference type="Pfam" id="PF00908">
    <property type="entry name" value="dTDP_sugar_isom"/>
    <property type="match status" value="1"/>
</dbReference>
<sequence>MRILPTALAGCHLIVPDIRRDERGYFVKTFHAEIFREHGLATDFREEYYSASHRGVLRGLHFQTPPHEHAKLVYCVRGAVFDAAVDLRQGSPTQGQHLTQELSEDNGCMLYLAPGVAHGFCALTDDALMVYKVTTVYAPDSDSGILWNSAGIDWPVTAPQLSARDQQFATLAQFASPFRYQAPA</sequence>
<proteinExistence type="inferred from homology"/>
<evidence type="ECO:0000256" key="3">
    <source>
        <dbReference type="ARBA" id="ARBA00012098"/>
    </source>
</evidence>
<comment type="pathway">
    <text evidence="7">Carbohydrate biosynthesis; dTDP-L-rhamnose biosynthesis.</text>
</comment>
<gene>
    <name evidence="8" type="ORF">IP91_05056</name>
</gene>
<evidence type="ECO:0000256" key="5">
    <source>
        <dbReference type="PIRSR" id="PIRSR600888-1"/>
    </source>
</evidence>
<comment type="similarity">
    <text evidence="7">Belongs to the dTDP-4-dehydrorhamnose 3,5-epimerase family.</text>
</comment>
<accession>A0A562QUY1</accession>
<dbReference type="InterPro" id="IPR000888">
    <property type="entry name" value="RmlC-like"/>
</dbReference>
<evidence type="ECO:0000256" key="4">
    <source>
        <dbReference type="ARBA" id="ARBA00019595"/>
    </source>
</evidence>
<evidence type="ECO:0000256" key="1">
    <source>
        <dbReference type="ARBA" id="ARBA00001298"/>
    </source>
</evidence>
<dbReference type="GO" id="GO:0000271">
    <property type="term" value="P:polysaccharide biosynthetic process"/>
    <property type="evidence" value="ECO:0007669"/>
    <property type="project" value="TreeGrafter"/>
</dbReference>
<dbReference type="RefSeq" id="WP_145653286.1">
    <property type="nucleotide sequence ID" value="NZ_VLLB01000015.1"/>
</dbReference>
<dbReference type="AlphaFoldDB" id="A0A562QUY1"/>
<feature type="active site" description="Proton donor" evidence="5">
    <location>
        <position position="131"/>
    </location>
</feature>
<dbReference type="GO" id="GO:0019305">
    <property type="term" value="P:dTDP-rhamnose biosynthetic process"/>
    <property type="evidence" value="ECO:0007669"/>
    <property type="project" value="UniProtKB-UniRule"/>
</dbReference>
<evidence type="ECO:0000313" key="8">
    <source>
        <dbReference type="EMBL" id="TWI60648.1"/>
    </source>
</evidence>
<comment type="caution">
    <text evidence="8">The sequence shown here is derived from an EMBL/GenBank/DDBJ whole genome shotgun (WGS) entry which is preliminary data.</text>
</comment>